<reference evidence="7 8" key="1">
    <citation type="submission" date="2019-03" db="EMBL/GenBank/DDBJ databases">
        <title>Ramlibacter rhizophilus CCTCC AB2015357, whole genome shotgun sequence.</title>
        <authorList>
            <person name="Zhang X."/>
            <person name="Feng G."/>
            <person name="Zhu H."/>
        </authorList>
    </citation>
    <scope>NUCLEOTIDE SEQUENCE [LARGE SCALE GENOMIC DNA]</scope>
    <source>
        <strain evidence="7 8">CCTCC AB2015357</strain>
    </source>
</reference>
<dbReference type="EMBL" id="SMLL01000003">
    <property type="protein sequence ID" value="TFZ01107.1"/>
    <property type="molecule type" value="Genomic_DNA"/>
</dbReference>
<accession>A0A4Z0BP70</accession>
<keyword evidence="4 6" id="KW-1133">Transmembrane helix</keyword>
<gene>
    <name evidence="7" type="ORF">EZ242_06870</name>
</gene>
<dbReference type="CDD" id="cd06662">
    <property type="entry name" value="SURF1"/>
    <property type="match status" value="1"/>
</dbReference>
<dbReference type="RefSeq" id="WP_135284405.1">
    <property type="nucleotide sequence ID" value="NZ_SMLL01000003.1"/>
</dbReference>
<keyword evidence="3 6" id="KW-0812">Transmembrane</keyword>
<comment type="caution">
    <text evidence="6">Lacks conserved residue(s) required for the propagation of feature annotation.</text>
</comment>
<evidence type="ECO:0000256" key="3">
    <source>
        <dbReference type="ARBA" id="ARBA00022692"/>
    </source>
</evidence>
<sequence length="223" mass="24625">MALLTARLGLWQWSRAGEKLALQEAIEARASAPAVDARELVGTGPPALLHRTAVLRGQWLAPHTVYLDNRQMQGRPGFYVVTPLQLADTDAVVLVQRGWVPRNFAERERLPEVATPAGEVTVRGRIAPPPSKLYDFAGAGQGPIRQNLDLADFRAETRLPLLEGSVQQTGPASEGLLRDWPVPASGAGKNYGYAFQWWALCAVILFMYVWFQFIAPGRAKRRD</sequence>
<dbReference type="PANTHER" id="PTHR23427:SF2">
    <property type="entry name" value="SURFEIT LOCUS PROTEIN 1"/>
    <property type="match status" value="1"/>
</dbReference>
<dbReference type="InterPro" id="IPR002994">
    <property type="entry name" value="Surf1/Shy1"/>
</dbReference>
<dbReference type="PANTHER" id="PTHR23427">
    <property type="entry name" value="SURFEIT LOCUS PROTEIN"/>
    <property type="match status" value="1"/>
</dbReference>
<protein>
    <recommendedName>
        <fullName evidence="6">SURF1-like protein</fullName>
    </recommendedName>
</protein>
<dbReference type="InterPro" id="IPR045214">
    <property type="entry name" value="Surf1/Surf4"/>
</dbReference>
<evidence type="ECO:0000256" key="1">
    <source>
        <dbReference type="ARBA" id="ARBA00004370"/>
    </source>
</evidence>
<evidence type="ECO:0000256" key="6">
    <source>
        <dbReference type="RuleBase" id="RU363076"/>
    </source>
</evidence>
<comment type="similarity">
    <text evidence="2 6">Belongs to the SURF1 family.</text>
</comment>
<feature type="transmembrane region" description="Helical" evidence="6">
    <location>
        <begin position="195"/>
        <end position="215"/>
    </location>
</feature>
<evidence type="ECO:0000313" key="7">
    <source>
        <dbReference type="EMBL" id="TFZ01107.1"/>
    </source>
</evidence>
<organism evidence="7 8">
    <name type="scientific">Ramlibacter rhizophilus</name>
    <dbReference type="NCBI Taxonomy" id="1781167"/>
    <lineage>
        <taxon>Bacteria</taxon>
        <taxon>Pseudomonadati</taxon>
        <taxon>Pseudomonadota</taxon>
        <taxon>Betaproteobacteria</taxon>
        <taxon>Burkholderiales</taxon>
        <taxon>Comamonadaceae</taxon>
        <taxon>Ramlibacter</taxon>
    </lineage>
</organism>
<dbReference type="GO" id="GO:0005886">
    <property type="term" value="C:plasma membrane"/>
    <property type="evidence" value="ECO:0007669"/>
    <property type="project" value="UniProtKB-SubCell"/>
</dbReference>
<dbReference type="AlphaFoldDB" id="A0A4Z0BP70"/>
<evidence type="ECO:0000256" key="2">
    <source>
        <dbReference type="ARBA" id="ARBA00007165"/>
    </source>
</evidence>
<evidence type="ECO:0000256" key="5">
    <source>
        <dbReference type="ARBA" id="ARBA00023136"/>
    </source>
</evidence>
<dbReference type="PROSITE" id="PS50895">
    <property type="entry name" value="SURF1"/>
    <property type="match status" value="1"/>
</dbReference>
<evidence type="ECO:0000313" key="8">
    <source>
        <dbReference type="Proteomes" id="UP000297564"/>
    </source>
</evidence>
<dbReference type="Proteomes" id="UP000297564">
    <property type="component" value="Unassembled WGS sequence"/>
</dbReference>
<evidence type="ECO:0000256" key="4">
    <source>
        <dbReference type="ARBA" id="ARBA00022989"/>
    </source>
</evidence>
<keyword evidence="5 6" id="KW-0472">Membrane</keyword>
<comment type="subcellular location">
    <subcellularLocation>
        <location evidence="6">Cell membrane</location>
        <topology evidence="6">Multi-pass membrane protein</topology>
    </subcellularLocation>
    <subcellularLocation>
        <location evidence="1">Membrane</location>
    </subcellularLocation>
</comment>
<keyword evidence="8" id="KW-1185">Reference proteome</keyword>
<comment type="caution">
    <text evidence="7">The sequence shown here is derived from an EMBL/GenBank/DDBJ whole genome shotgun (WGS) entry which is preliminary data.</text>
</comment>
<dbReference type="OrthoDB" id="9789940at2"/>
<dbReference type="Pfam" id="PF02104">
    <property type="entry name" value="SURF1"/>
    <property type="match status" value="1"/>
</dbReference>
<proteinExistence type="inferred from homology"/>
<keyword evidence="6" id="KW-1003">Cell membrane</keyword>
<name>A0A4Z0BP70_9BURK</name>